<dbReference type="RefSeq" id="WP_204610125.1">
    <property type="nucleotide sequence ID" value="NZ_BAAAJX010000010.1"/>
</dbReference>
<dbReference type="PROSITE" id="PS51459">
    <property type="entry name" value="FIDO"/>
    <property type="match status" value="1"/>
</dbReference>
<name>A0ABN1ZEG4_9MICO</name>
<keyword evidence="3" id="KW-1185">Reference proteome</keyword>
<reference evidence="2 3" key="1">
    <citation type="journal article" date="2019" name="Int. J. Syst. Evol. Microbiol.">
        <title>The Global Catalogue of Microorganisms (GCM) 10K type strain sequencing project: providing services to taxonomists for standard genome sequencing and annotation.</title>
        <authorList>
            <consortium name="The Broad Institute Genomics Platform"/>
            <consortium name="The Broad Institute Genome Sequencing Center for Infectious Disease"/>
            <person name="Wu L."/>
            <person name="Ma J."/>
        </authorList>
    </citation>
    <scope>NUCLEOTIDE SEQUENCE [LARGE SCALE GENOMIC DNA]</scope>
    <source>
        <strain evidence="2 3">JCM 12140</strain>
    </source>
</reference>
<evidence type="ECO:0000313" key="3">
    <source>
        <dbReference type="Proteomes" id="UP001501742"/>
    </source>
</evidence>
<proteinExistence type="predicted"/>
<evidence type="ECO:0000313" key="2">
    <source>
        <dbReference type="EMBL" id="GAA1493771.1"/>
    </source>
</evidence>
<dbReference type="Pfam" id="PF02661">
    <property type="entry name" value="Fic"/>
    <property type="match status" value="1"/>
</dbReference>
<accession>A0ABN1ZEG4</accession>
<feature type="domain" description="Fido" evidence="1">
    <location>
        <begin position="136"/>
        <end position="283"/>
    </location>
</feature>
<gene>
    <name evidence="2" type="ORF">GCM10009627_21170</name>
</gene>
<sequence>MAWPAIDSEELWFESRYAGFGVAVSRRATVGHTYRAAVPPFIADLDPTVSSATAAVVDEATEALVRFDAGLGGEIAAFAPLLMRSEAAASSQIEHLTASARAVFTAELGDTSRQNAAQIVANTRAMQAALDLADELTTETVLSMHAALLDGDPNHDAGAWRDEPVWIGRSADSPDGADFVAPRAERVPGLIDDVMRFARRTDLPRLVQIAVVHAQFETVHPFTDGNGRTGRALMQAMFRGTGVTRNVTIPVSAGLLTDTAGYHAALDAYRAGDVEAIVTATAEACFRAVQNASVLVDDVHAVQERWRATVRSRSDSAVWRVLEVIARQPVVTAGTLAVALGPAVNVYRALDTLVAAGVLRAKSEYSLRSRVYRSDEVLAALDAFAARAGRRG</sequence>
<dbReference type="InterPro" id="IPR003812">
    <property type="entry name" value="Fido"/>
</dbReference>
<evidence type="ECO:0000259" key="1">
    <source>
        <dbReference type="PROSITE" id="PS51459"/>
    </source>
</evidence>
<dbReference type="InterPro" id="IPR036597">
    <property type="entry name" value="Fido-like_dom_sf"/>
</dbReference>
<organism evidence="2 3">
    <name type="scientific">Curtobacterium herbarum</name>
    <dbReference type="NCBI Taxonomy" id="150122"/>
    <lineage>
        <taxon>Bacteria</taxon>
        <taxon>Bacillati</taxon>
        <taxon>Actinomycetota</taxon>
        <taxon>Actinomycetes</taxon>
        <taxon>Micrococcales</taxon>
        <taxon>Microbacteriaceae</taxon>
        <taxon>Curtobacterium</taxon>
    </lineage>
</organism>
<dbReference type="InterPro" id="IPR040198">
    <property type="entry name" value="Fido_containing"/>
</dbReference>
<dbReference type="PANTHER" id="PTHR13504:SF38">
    <property type="entry name" value="FIDO DOMAIN-CONTAINING PROTEIN"/>
    <property type="match status" value="1"/>
</dbReference>
<dbReference type="SUPFAM" id="SSF140931">
    <property type="entry name" value="Fic-like"/>
    <property type="match status" value="1"/>
</dbReference>
<dbReference type="Gene3D" id="1.10.3290.10">
    <property type="entry name" value="Fido-like domain"/>
    <property type="match status" value="1"/>
</dbReference>
<dbReference type="PANTHER" id="PTHR13504">
    <property type="entry name" value="FIDO DOMAIN-CONTAINING PROTEIN DDB_G0283145"/>
    <property type="match status" value="1"/>
</dbReference>
<dbReference type="EMBL" id="BAAAJX010000010">
    <property type="protein sequence ID" value="GAA1493771.1"/>
    <property type="molecule type" value="Genomic_DNA"/>
</dbReference>
<protein>
    <submittedName>
        <fullName evidence="2">Fic family protein</fullName>
    </submittedName>
</protein>
<dbReference type="Proteomes" id="UP001501742">
    <property type="component" value="Unassembled WGS sequence"/>
</dbReference>
<comment type="caution">
    <text evidence="2">The sequence shown here is derived from an EMBL/GenBank/DDBJ whole genome shotgun (WGS) entry which is preliminary data.</text>
</comment>